<evidence type="ECO:0000259" key="1">
    <source>
        <dbReference type="PROSITE" id="PS50011"/>
    </source>
</evidence>
<reference evidence="2" key="1">
    <citation type="submission" date="2018-03" db="EMBL/GenBank/DDBJ databases">
        <authorList>
            <person name="Guldener U."/>
        </authorList>
    </citation>
    <scope>NUCLEOTIDE SEQUENCE</scope>
</reference>
<dbReference type="GO" id="GO:0005524">
    <property type="term" value="F:ATP binding"/>
    <property type="evidence" value="ECO:0007669"/>
    <property type="project" value="InterPro"/>
</dbReference>
<keyword evidence="3" id="KW-1185">Reference proteome</keyword>
<dbReference type="PANTHER" id="PTHR24359">
    <property type="entry name" value="SERINE/THREONINE-PROTEIN KINASE SBK1"/>
    <property type="match status" value="1"/>
</dbReference>
<dbReference type="Gene3D" id="3.30.200.20">
    <property type="entry name" value="Phosphorylase Kinase, domain 1"/>
    <property type="match status" value="1"/>
</dbReference>
<evidence type="ECO:0000313" key="2">
    <source>
        <dbReference type="EMBL" id="SPO03072.1"/>
    </source>
</evidence>
<dbReference type="PROSITE" id="PS00108">
    <property type="entry name" value="PROTEIN_KINASE_ST"/>
    <property type="match status" value="1"/>
</dbReference>
<sequence>MDLSSQNNAWLSHSTIDHKDFVPLDTLTRMINEPNIKATLDATGGYSVRFPWFRTPSDLPKRIATQAKKIFAALILMDKVAAIHGLLEEGLEDKHLPLSRHREHEGLLSAHDGRIFPFVGWKPMSVTDFLGHKQWLFLAPVLNTADQFIKLDKEAPLPFIDSEVKGHGAAGIVHWAKIDKHHQLGFETETVDLVVAVKEFHRKDDFNQENTILQKIKDLQHPHIIRHLISIDKGDRAYIIFPWADGGNLQSFWEGSEQETSRESALWSMRQMKGLAEALHLLHERFQCRHGDLKPDNILCIREGGETVLKIADFGVSKIHHAQTINRKVATTSAFLTPSYQGPEVEFERVDRKDQRPRSRKYDIWSLGCVFLEFAIWLLHGPKTVESFASARQGRTSPNGGTSTPLYEVTDKAGKVAKVHQLVSWTIGILQENPRCKGETAPAALLELIKDQMLRTEVDQRPLASEVCKKLEEIVRCAEENESYLFHPCDGVSIPSLDFDKFQLRRSSTDTG</sequence>
<dbReference type="Proteomes" id="UP001187682">
    <property type="component" value="Unassembled WGS sequence"/>
</dbReference>
<protein>
    <recommendedName>
        <fullName evidence="1">Protein kinase domain-containing protein</fullName>
    </recommendedName>
</protein>
<name>A0AAE8N1G4_9PEZI</name>
<accession>A0AAE8N1G4</accession>
<dbReference type="CDD" id="cd00180">
    <property type="entry name" value="PKc"/>
    <property type="match status" value="1"/>
</dbReference>
<evidence type="ECO:0000313" key="3">
    <source>
        <dbReference type="Proteomes" id="UP001187682"/>
    </source>
</evidence>
<dbReference type="GO" id="GO:0004674">
    <property type="term" value="F:protein serine/threonine kinase activity"/>
    <property type="evidence" value="ECO:0007669"/>
    <property type="project" value="TreeGrafter"/>
</dbReference>
<organism evidence="2 3">
    <name type="scientific">Cephalotrichum gorgonifer</name>
    <dbReference type="NCBI Taxonomy" id="2041049"/>
    <lineage>
        <taxon>Eukaryota</taxon>
        <taxon>Fungi</taxon>
        <taxon>Dikarya</taxon>
        <taxon>Ascomycota</taxon>
        <taxon>Pezizomycotina</taxon>
        <taxon>Sordariomycetes</taxon>
        <taxon>Hypocreomycetidae</taxon>
        <taxon>Microascales</taxon>
        <taxon>Microascaceae</taxon>
        <taxon>Cephalotrichum</taxon>
    </lineage>
</organism>
<comment type="caution">
    <text evidence="2">The sequence shown here is derived from an EMBL/GenBank/DDBJ whole genome shotgun (WGS) entry which is preliminary data.</text>
</comment>
<feature type="domain" description="Protein kinase" evidence="1">
    <location>
        <begin position="159"/>
        <end position="475"/>
    </location>
</feature>
<dbReference type="AlphaFoldDB" id="A0AAE8N1G4"/>
<dbReference type="Gene3D" id="1.10.510.10">
    <property type="entry name" value="Transferase(Phosphotransferase) domain 1"/>
    <property type="match status" value="1"/>
</dbReference>
<gene>
    <name evidence="2" type="ORF">DNG_05753</name>
</gene>
<dbReference type="InterPro" id="IPR011009">
    <property type="entry name" value="Kinase-like_dom_sf"/>
</dbReference>
<dbReference type="InterPro" id="IPR000719">
    <property type="entry name" value="Prot_kinase_dom"/>
</dbReference>
<dbReference type="SUPFAM" id="SSF56112">
    <property type="entry name" value="Protein kinase-like (PK-like)"/>
    <property type="match status" value="1"/>
</dbReference>
<proteinExistence type="predicted"/>
<dbReference type="EMBL" id="ONZQ02000007">
    <property type="protein sequence ID" value="SPO03072.1"/>
    <property type="molecule type" value="Genomic_DNA"/>
</dbReference>
<dbReference type="Pfam" id="PF00069">
    <property type="entry name" value="Pkinase"/>
    <property type="match status" value="1"/>
</dbReference>
<dbReference type="PANTHER" id="PTHR24359:SF1">
    <property type="entry name" value="INHIBITOR OF NUCLEAR FACTOR KAPPA-B KINASE EPSILON SUBUNIT HOMOLOG 1-RELATED"/>
    <property type="match status" value="1"/>
</dbReference>
<dbReference type="SMART" id="SM00220">
    <property type="entry name" value="S_TKc"/>
    <property type="match status" value="1"/>
</dbReference>
<dbReference type="InterPro" id="IPR008271">
    <property type="entry name" value="Ser/Thr_kinase_AS"/>
</dbReference>
<dbReference type="PROSITE" id="PS50011">
    <property type="entry name" value="PROTEIN_KINASE_DOM"/>
    <property type="match status" value="1"/>
</dbReference>